<feature type="compositionally biased region" description="Basic and acidic residues" evidence="1">
    <location>
        <begin position="49"/>
        <end position="58"/>
    </location>
</feature>
<accession>A0A6V7NW63</accession>
<feature type="region of interest" description="Disordered" evidence="1">
    <location>
        <begin position="1"/>
        <end position="125"/>
    </location>
</feature>
<protein>
    <submittedName>
        <fullName evidence="2">Uncharacterized protein</fullName>
    </submittedName>
</protein>
<evidence type="ECO:0000313" key="2">
    <source>
        <dbReference type="EMBL" id="CAD1822821.1"/>
    </source>
</evidence>
<sequence length="284" mass="29957">MTRKKRKKDSSVREEGLGSKKKQHGTKQRRAWDERKKNEDGVAYYTKPEQPDSERPRETAGSTCASFATTATEREALACTGQPRARPTPTSPAPPLDPHARRPPRAPAPCVPLRPPSSAQSSARGAVAPAELRRCCCRGAANEAAADARGRRGRGVDPQQPCVSNSCSRRRRAHAAHAAARRGLVRCAAAAAAAKLCRGDGTPEPSSAAELGGAAARTGPVHAAACGHRVERRLGEVGVGRARGRPVHANAFLSVAVAAEEAHVDPAVARGRSLSRLAGFFVMV</sequence>
<name>A0A6V7NW63_ANACO</name>
<dbReference type="EMBL" id="LR862142">
    <property type="protein sequence ID" value="CAD1822821.1"/>
    <property type="molecule type" value="Genomic_DNA"/>
</dbReference>
<proteinExistence type="predicted"/>
<feature type="compositionally biased region" description="Pro residues" evidence="1">
    <location>
        <begin position="105"/>
        <end position="115"/>
    </location>
</feature>
<organism evidence="2">
    <name type="scientific">Ananas comosus var. bracteatus</name>
    <name type="common">red pineapple</name>
    <dbReference type="NCBI Taxonomy" id="296719"/>
    <lineage>
        <taxon>Eukaryota</taxon>
        <taxon>Viridiplantae</taxon>
        <taxon>Streptophyta</taxon>
        <taxon>Embryophyta</taxon>
        <taxon>Tracheophyta</taxon>
        <taxon>Spermatophyta</taxon>
        <taxon>Magnoliopsida</taxon>
        <taxon>Liliopsida</taxon>
        <taxon>Poales</taxon>
        <taxon>Bromeliaceae</taxon>
        <taxon>Bromelioideae</taxon>
        <taxon>Ananas</taxon>
    </lineage>
</organism>
<gene>
    <name evidence="2" type="ORF">CB5_LOCUS6032</name>
</gene>
<feature type="compositionally biased region" description="Basic and acidic residues" evidence="1">
    <location>
        <begin position="9"/>
        <end position="18"/>
    </location>
</feature>
<evidence type="ECO:0000256" key="1">
    <source>
        <dbReference type="SAM" id="MobiDB-lite"/>
    </source>
</evidence>
<feature type="compositionally biased region" description="Basic residues" evidence="1">
    <location>
        <begin position="19"/>
        <end position="29"/>
    </location>
</feature>
<dbReference type="AlphaFoldDB" id="A0A6V7NW63"/>
<feature type="compositionally biased region" description="Polar residues" evidence="1">
    <location>
        <begin position="60"/>
        <end position="71"/>
    </location>
</feature>
<reference evidence="2" key="1">
    <citation type="submission" date="2020-07" db="EMBL/GenBank/DDBJ databases">
        <authorList>
            <person name="Lin J."/>
        </authorList>
    </citation>
    <scope>NUCLEOTIDE SEQUENCE</scope>
</reference>
<feature type="compositionally biased region" description="Basic and acidic residues" evidence="1">
    <location>
        <begin position="30"/>
        <end position="40"/>
    </location>
</feature>